<comment type="caution">
    <text evidence="1">The sequence shown here is derived from an EMBL/GenBank/DDBJ whole genome shotgun (WGS) entry which is preliminary data.</text>
</comment>
<keyword evidence="2" id="KW-1185">Reference proteome</keyword>
<dbReference type="Proteomes" id="UP001231649">
    <property type="component" value="Chromosome 14"/>
</dbReference>
<dbReference type="EMBL" id="CM056790">
    <property type="protein sequence ID" value="KAJ8723253.1"/>
    <property type="molecule type" value="Genomic_DNA"/>
</dbReference>
<sequence>MYRKLILYSVLFIFMLYVKCENKEAPINDKESSTENNESPTKSGFMQLAKDLKFYTKSDQKDSTSSRYNMTDADGDMSDPRRSCIMCNNVAIEECNDPRNKLITSMMCERDDDLCYSLHTPFGIVDRGCFNINHNLTTYVCSCNLCNYISISEMPFMFAKKGDWVGNVIELSRTKHFRKSIFKDMSCLRCEVNTTTRTGDMLDSANCLEGNIGNLPVEDCNVDEICGVKALRADGYIWRGCLKMPLYNYWWTVCDNDLCNYDKRVSLHDFII</sequence>
<accession>A0ACC2QVI1</accession>
<name>A0ACC2QVI1_9NEOP</name>
<evidence type="ECO:0000313" key="2">
    <source>
        <dbReference type="Proteomes" id="UP001231649"/>
    </source>
</evidence>
<proteinExistence type="predicted"/>
<reference evidence="1" key="1">
    <citation type="submission" date="2023-03" db="EMBL/GenBank/DDBJ databases">
        <title>Chromosome-level genomes of two armyworms, Mythimna separata and Mythimna loreyi, provide insights into the biosynthesis and reception of sex pheromones.</title>
        <authorList>
            <person name="Zhao H."/>
        </authorList>
    </citation>
    <scope>NUCLEOTIDE SEQUENCE</scope>
    <source>
        <strain evidence="1">BeijingLab</strain>
    </source>
</reference>
<evidence type="ECO:0000313" key="1">
    <source>
        <dbReference type="EMBL" id="KAJ8723253.1"/>
    </source>
</evidence>
<gene>
    <name evidence="1" type="ORF">PYW08_003165</name>
</gene>
<organism evidence="1 2">
    <name type="scientific">Mythimna loreyi</name>
    <dbReference type="NCBI Taxonomy" id="667449"/>
    <lineage>
        <taxon>Eukaryota</taxon>
        <taxon>Metazoa</taxon>
        <taxon>Ecdysozoa</taxon>
        <taxon>Arthropoda</taxon>
        <taxon>Hexapoda</taxon>
        <taxon>Insecta</taxon>
        <taxon>Pterygota</taxon>
        <taxon>Neoptera</taxon>
        <taxon>Endopterygota</taxon>
        <taxon>Lepidoptera</taxon>
        <taxon>Glossata</taxon>
        <taxon>Ditrysia</taxon>
        <taxon>Noctuoidea</taxon>
        <taxon>Noctuidae</taxon>
        <taxon>Noctuinae</taxon>
        <taxon>Hadenini</taxon>
        <taxon>Mythimna</taxon>
    </lineage>
</organism>
<protein>
    <submittedName>
        <fullName evidence="1">Uncharacterized protein</fullName>
    </submittedName>
</protein>